<dbReference type="EMBL" id="JAMTCS010000002">
    <property type="protein sequence ID" value="MCP2263626.1"/>
    <property type="molecule type" value="Genomic_DNA"/>
</dbReference>
<reference evidence="1" key="1">
    <citation type="submission" date="2022-06" db="EMBL/GenBank/DDBJ databases">
        <title>Genomic Encyclopedia of Archaeal and Bacterial Type Strains, Phase II (KMG-II): from individual species to whole genera.</title>
        <authorList>
            <person name="Goeker M."/>
        </authorList>
    </citation>
    <scope>NUCLEOTIDE SEQUENCE</scope>
    <source>
        <strain evidence="1">DSM 26652</strain>
    </source>
</reference>
<dbReference type="PANTHER" id="PTHR32097">
    <property type="entry name" value="CAMP-BINDING PROTEIN 1-RELATED"/>
    <property type="match status" value="1"/>
</dbReference>
<dbReference type="Proteomes" id="UP001139493">
    <property type="component" value="Unassembled WGS sequence"/>
</dbReference>
<proteinExistence type="predicted"/>
<dbReference type="AlphaFoldDB" id="A0A9X2JU43"/>
<protein>
    <submittedName>
        <fullName evidence="1">TerD domain</fullName>
    </submittedName>
</protein>
<dbReference type="Gene3D" id="2.60.60.30">
    <property type="entry name" value="sav2460 like domains"/>
    <property type="match status" value="1"/>
</dbReference>
<evidence type="ECO:0000313" key="2">
    <source>
        <dbReference type="Proteomes" id="UP001139493"/>
    </source>
</evidence>
<evidence type="ECO:0000313" key="1">
    <source>
        <dbReference type="EMBL" id="MCP2263626.1"/>
    </source>
</evidence>
<dbReference type="InterPro" id="IPR051324">
    <property type="entry name" value="Stress/Tellurium_Resist"/>
</dbReference>
<gene>
    <name evidence="1" type="ORF">APR03_000957</name>
</gene>
<comment type="caution">
    <text evidence="1">The sequence shown here is derived from an EMBL/GenBank/DDBJ whole genome shotgun (WGS) entry which is preliminary data.</text>
</comment>
<dbReference type="PANTHER" id="PTHR32097:SF18">
    <property type="entry name" value="RING-TYPE DOMAIN-CONTAINING PROTEIN"/>
    <property type="match status" value="1"/>
</dbReference>
<sequence length="734" mass="78764">MSVLRLSCATMRLMSQQIFDLVVRRTWRVPLTEVSAGDAASVARRFDGVLLRSGFAASGRLLGYVGSLAPQDARLVAVRVLGVVREAVGDHVQHTAYFESFPDNVPDTLDFWVSCLRDALRGTPSAERAEEVLARGATNLLSLPRYGRYQHTYEEMVAAHDELLPALTDRRTVLDVGGTLDEEAHRLYLHLAGSTTPLSDDDLAALTLLAGHCGSMEQPAAVPVRTARAVVNAAHVLYGREPQVDTVTDVLRLACALSGGDVTLETPTRFRSLPRPVRRTLLGALDRVVGDSPARLGDVARHREAWKRLGERLHPHEHPGTPSAARVFAVARGAEGAASLAARVERSLATGARDEALGLLTVAPGMLVRRVDHLLRTAADDAEAAAVVAAVEKALPDVAGRVVLGLREHLGDRARLGSAGRRLFVNRAGGGWSAPDTRAPLPDGALADLVGACDAEVLRRLPRPGELVVDPDLLGVALPLSGRARPGGVGLLPRGSRTPVTGDSLRFFVHWRQASRDTDLDLSCLLLDRGLTTAEHVSWTRLRGEGFVHSGDLTEAPDGATELVDVRISAIRRDVVVPQVHVYSGETFDQLAEGFFGFMSRDRAQAGLPFEPATVRMKSDLGGAGRVLIPMAFLRGPAGWEALWLHLNPRGASGLNTVEGHRVTTRTLLRDAIARRHVTVRYLADLLETDGVPVHDGVPTGPGPVTYLGFAAPEGLPEGSRVVTPENLLDLVPS</sequence>
<organism evidence="1 2">
    <name type="scientific">Promicromonospora thailandica</name>
    <dbReference type="NCBI Taxonomy" id="765201"/>
    <lineage>
        <taxon>Bacteria</taxon>
        <taxon>Bacillati</taxon>
        <taxon>Actinomycetota</taxon>
        <taxon>Actinomycetes</taxon>
        <taxon>Micrococcales</taxon>
        <taxon>Promicromonosporaceae</taxon>
        <taxon>Promicromonospora</taxon>
    </lineage>
</organism>
<accession>A0A9X2JU43</accession>
<keyword evidence="2" id="KW-1185">Reference proteome</keyword>
<name>A0A9X2JU43_9MICO</name>